<dbReference type="InterPro" id="IPR003423">
    <property type="entry name" value="OMP_efflux"/>
</dbReference>
<comment type="caution">
    <text evidence="4">The sequence shown here is derived from an EMBL/GenBank/DDBJ whole genome shotgun (WGS) entry which is preliminary data.</text>
</comment>
<evidence type="ECO:0000313" key="5">
    <source>
        <dbReference type="Proteomes" id="UP000288012"/>
    </source>
</evidence>
<dbReference type="Pfam" id="PF02321">
    <property type="entry name" value="OEP"/>
    <property type="match status" value="1"/>
</dbReference>
<dbReference type="GO" id="GO:0015562">
    <property type="term" value="F:efflux transmembrane transporter activity"/>
    <property type="evidence" value="ECO:0007669"/>
    <property type="project" value="InterPro"/>
</dbReference>
<protein>
    <submittedName>
        <fullName evidence="4">TolC family protein</fullName>
    </submittedName>
</protein>
<proteinExistence type="inferred from homology"/>
<evidence type="ECO:0000256" key="2">
    <source>
        <dbReference type="SAM" id="Coils"/>
    </source>
</evidence>
<dbReference type="InterPro" id="IPR010131">
    <property type="entry name" value="MdtP/NodT-like"/>
</dbReference>
<gene>
    <name evidence="4" type="ORF">EKM59_07720</name>
</gene>
<feature type="coiled-coil region" evidence="2">
    <location>
        <begin position="241"/>
        <end position="306"/>
    </location>
</feature>
<feature type="signal peptide" evidence="3">
    <location>
        <begin position="1"/>
        <end position="23"/>
    </location>
</feature>
<dbReference type="PANTHER" id="PTHR30203:SF30">
    <property type="entry name" value="OUTER MEMBRANE PROTEIN-RELATED"/>
    <property type="match status" value="1"/>
</dbReference>
<dbReference type="Proteomes" id="UP000288012">
    <property type="component" value="Unassembled WGS sequence"/>
</dbReference>
<dbReference type="SUPFAM" id="SSF56954">
    <property type="entry name" value="Outer membrane efflux proteins (OEP)"/>
    <property type="match status" value="1"/>
</dbReference>
<organism evidence="4 5">
    <name type="scientific">Legionella septentrionalis</name>
    <dbReference type="NCBI Taxonomy" id="2498109"/>
    <lineage>
        <taxon>Bacteria</taxon>
        <taxon>Pseudomonadati</taxon>
        <taxon>Pseudomonadota</taxon>
        <taxon>Gammaproteobacteria</taxon>
        <taxon>Legionellales</taxon>
        <taxon>Legionellaceae</taxon>
        <taxon>Legionella</taxon>
    </lineage>
</organism>
<comment type="similarity">
    <text evidence="1">Belongs to the outer membrane factor (OMF) (TC 1.B.17) family.</text>
</comment>
<dbReference type="AlphaFoldDB" id="A0A3S0X3Q6"/>
<dbReference type="PANTHER" id="PTHR30203">
    <property type="entry name" value="OUTER MEMBRANE CATION EFFLUX PROTEIN"/>
    <property type="match status" value="1"/>
</dbReference>
<keyword evidence="5" id="KW-1185">Reference proteome</keyword>
<sequence length="542" mass="61075">MGRRIASLLCSIVLISQCNNSIAAEICPVVQPAALSLYRWVPNPAGERQKVDEARARLNKAINNPEYMLEHWIELPTSPASTGKKILHLSLREAILLALRYNPNIKNAELDRIIQRYQLRLAQNEFELQLALAGTALVEKSHYSGIGNATNKSALLTPEFEYTNPLGSQFSLRMDNNVAAEGNYNPLLNFTFTQPLLRGFGRSANEAGLLDAKDAEWLNKLNLQQAVMDQITQVILTYRALILSGNNLENQQRQLEEARRAYERNEKKIEAGELEPTGNIQQSYQIESLRLMVEQAENEFRNTAQDLLQIIGLDPDLKLAVPNNVELKKIIIPDVNKAIEQGLKQNTQYQALKMALRADERAYTVAKNQQLWQLDFTANVQAGTINDVDKNHPSSRSIYNGINVTESAGVTLTIPINDVSRRSQLINAKIRLEKDRLNLIAAKRSLITNIKNTINSISSQAKRYELAERQVQLAEQAYELEKKKQQAGITTVLDVNNTQNQLLQAQMGLISAKIAYLNQISVLQRMLGTTLEHWQIKLRYCG</sequence>
<dbReference type="Gene3D" id="1.20.1600.10">
    <property type="entry name" value="Outer membrane efflux proteins (OEP)"/>
    <property type="match status" value="1"/>
</dbReference>
<evidence type="ECO:0000256" key="3">
    <source>
        <dbReference type="SAM" id="SignalP"/>
    </source>
</evidence>
<reference evidence="4 5" key="1">
    <citation type="submission" date="2018-12" db="EMBL/GenBank/DDBJ databases">
        <title>Legionella sp,whole genome shotgun sequence.</title>
        <authorList>
            <person name="Wu H."/>
        </authorList>
    </citation>
    <scope>NUCLEOTIDE SEQUENCE [LARGE SCALE GENOMIC DNA]</scope>
    <source>
        <strain evidence="5">km714</strain>
    </source>
</reference>
<keyword evidence="3" id="KW-0732">Signal</keyword>
<name>A0A3S0X3Q6_9GAMM</name>
<feature type="chain" id="PRO_5018602455" evidence="3">
    <location>
        <begin position="24"/>
        <end position="542"/>
    </location>
</feature>
<dbReference type="EMBL" id="RZGR01000022">
    <property type="protein sequence ID" value="RUQ85022.1"/>
    <property type="molecule type" value="Genomic_DNA"/>
</dbReference>
<feature type="coiled-coil region" evidence="2">
    <location>
        <begin position="457"/>
        <end position="484"/>
    </location>
</feature>
<evidence type="ECO:0000256" key="1">
    <source>
        <dbReference type="ARBA" id="ARBA00007613"/>
    </source>
</evidence>
<keyword evidence="2" id="KW-0175">Coiled coil</keyword>
<evidence type="ECO:0000313" key="4">
    <source>
        <dbReference type="EMBL" id="RUQ85022.1"/>
    </source>
</evidence>
<accession>A0A3S0X3Q6</accession>